<dbReference type="EMBL" id="AUPC02000030">
    <property type="protein sequence ID" value="POG78768.1"/>
    <property type="molecule type" value="Genomic_DNA"/>
</dbReference>
<dbReference type="AlphaFoldDB" id="A0A2P4QMD7"/>
<accession>A0A2P4QMD7</accession>
<dbReference type="SUPFAM" id="SSF54695">
    <property type="entry name" value="POZ domain"/>
    <property type="match status" value="1"/>
</dbReference>
<dbReference type="PROSITE" id="PS50097">
    <property type="entry name" value="BTB"/>
    <property type="match status" value="1"/>
</dbReference>
<protein>
    <recommendedName>
        <fullName evidence="5">Btb/poz domain-containing protein 19-like</fullName>
    </recommendedName>
</protein>
<dbReference type="InterPro" id="IPR011333">
    <property type="entry name" value="SKP1/BTB/POZ_sf"/>
</dbReference>
<evidence type="ECO:0000313" key="4">
    <source>
        <dbReference type="Proteomes" id="UP000018888"/>
    </source>
</evidence>
<evidence type="ECO:0000313" key="3">
    <source>
        <dbReference type="EMBL" id="POG78768.1"/>
    </source>
</evidence>
<feature type="domain" description="TLDc" evidence="2">
    <location>
        <begin position="292"/>
        <end position="458"/>
    </location>
</feature>
<evidence type="ECO:0000259" key="2">
    <source>
        <dbReference type="PROSITE" id="PS51886"/>
    </source>
</evidence>
<dbReference type="InterPro" id="IPR000210">
    <property type="entry name" value="BTB/POZ_dom"/>
</dbReference>
<reference evidence="3 4" key="1">
    <citation type="journal article" date="2013" name="Proc. Natl. Acad. Sci. U.S.A.">
        <title>Genome of an arbuscular mycorrhizal fungus provides insight into the oldest plant symbiosis.</title>
        <authorList>
            <person name="Tisserant E."/>
            <person name="Malbreil M."/>
            <person name="Kuo A."/>
            <person name="Kohler A."/>
            <person name="Symeonidi A."/>
            <person name="Balestrini R."/>
            <person name="Charron P."/>
            <person name="Duensing N."/>
            <person name="Frei Dit Frey N."/>
            <person name="Gianinazzi-Pearson V."/>
            <person name="Gilbert L.B."/>
            <person name="Handa Y."/>
            <person name="Herr J.R."/>
            <person name="Hijri M."/>
            <person name="Koul R."/>
            <person name="Kawaguchi M."/>
            <person name="Krajinski F."/>
            <person name="Lammers P.J."/>
            <person name="Masclaux F.G."/>
            <person name="Murat C."/>
            <person name="Morin E."/>
            <person name="Ndikumana S."/>
            <person name="Pagni M."/>
            <person name="Petitpierre D."/>
            <person name="Requena N."/>
            <person name="Rosikiewicz P."/>
            <person name="Riley R."/>
            <person name="Saito K."/>
            <person name="San Clemente H."/>
            <person name="Shapiro H."/>
            <person name="van Tuinen D."/>
            <person name="Becard G."/>
            <person name="Bonfante P."/>
            <person name="Paszkowski U."/>
            <person name="Shachar-Hill Y.Y."/>
            <person name="Tuskan G.A."/>
            <person name="Young P.W."/>
            <person name="Sanders I.R."/>
            <person name="Henrissat B."/>
            <person name="Rensing S.A."/>
            <person name="Grigoriev I.V."/>
            <person name="Corradi N."/>
            <person name="Roux C."/>
            <person name="Martin F."/>
        </authorList>
    </citation>
    <scope>NUCLEOTIDE SEQUENCE [LARGE SCALE GENOMIC DNA]</scope>
    <source>
        <strain evidence="3 4">DAOM 197198</strain>
    </source>
</reference>
<dbReference type="Pfam" id="PF07534">
    <property type="entry name" value="TLD"/>
    <property type="match status" value="1"/>
</dbReference>
<keyword evidence="4" id="KW-1185">Reference proteome</keyword>
<organism evidence="3 4">
    <name type="scientific">Rhizophagus irregularis (strain DAOM 181602 / DAOM 197198 / MUCL 43194)</name>
    <name type="common">Arbuscular mycorrhizal fungus</name>
    <name type="synonym">Glomus intraradices</name>
    <dbReference type="NCBI Taxonomy" id="747089"/>
    <lineage>
        <taxon>Eukaryota</taxon>
        <taxon>Fungi</taxon>
        <taxon>Fungi incertae sedis</taxon>
        <taxon>Mucoromycota</taxon>
        <taxon>Glomeromycotina</taxon>
        <taxon>Glomeromycetes</taxon>
        <taxon>Glomerales</taxon>
        <taxon>Glomeraceae</taxon>
        <taxon>Rhizophagus</taxon>
    </lineage>
</organism>
<dbReference type="Pfam" id="PF00651">
    <property type="entry name" value="BTB"/>
    <property type="match status" value="1"/>
</dbReference>
<dbReference type="InterPro" id="IPR006571">
    <property type="entry name" value="TLDc_dom"/>
</dbReference>
<gene>
    <name evidence="3" type="ORF">GLOIN_2v1534771</name>
</gene>
<dbReference type="CDD" id="cd18186">
    <property type="entry name" value="BTB_POZ_ZBTB_KLHL-like"/>
    <property type="match status" value="1"/>
</dbReference>
<dbReference type="PANTHER" id="PTHR45774">
    <property type="entry name" value="BTB/POZ DOMAIN-CONTAINING"/>
    <property type="match status" value="1"/>
</dbReference>
<dbReference type="PANTHER" id="PTHR45774:SF3">
    <property type="entry name" value="BTB (POZ) DOMAIN-CONTAINING 2B-RELATED"/>
    <property type="match status" value="1"/>
</dbReference>
<sequence length="461" mass="54047">MSIHYCSEVIQDLQKAFESCDDYDVIIIAGEDQQEIFAHSFVLSTRCSYFKRALSNDWEERDDDGNYIFKKPNISFEVFQLLLRYLYTGIIDYDQYNNEVILQCLVAADELGLNKLNEHIQEYLIDNEEYLHKDPVSTLQIVGQHEPFENLKDYCLEVISEEPRILFSSEKFTLLDKSIITMILQRDDLNIEEIDIWESLLRWLFIHYLKINKDESSWSSEDLSNVKQTIKEYIPLIRFYDISKEDFYLKVYPYKELLPQDLLSDILRYHMVPNATPMLNFKSSRNRKFDSVLVNNNIFKLFIKWIDKKDNKYIGKSTPYRFILLLRGTRDGFDAPKFHQLCDGKDATISFARIKDSKQIIGGYNPLHWYQNSTYASTNDSFIFNITDIDNLDTAKIGRCNNPNNAVYYHPNYGPTFGNGHNLNAQGNNWHTSNGNAYPNINLSGNFAIDEYEVFQVVKKI</sequence>
<dbReference type="SMART" id="SM00225">
    <property type="entry name" value="BTB"/>
    <property type="match status" value="1"/>
</dbReference>
<dbReference type="Gene3D" id="1.25.40.420">
    <property type="match status" value="1"/>
</dbReference>
<dbReference type="PROSITE" id="PS51886">
    <property type="entry name" value="TLDC"/>
    <property type="match status" value="1"/>
</dbReference>
<dbReference type="Proteomes" id="UP000018888">
    <property type="component" value="Unassembled WGS sequence"/>
</dbReference>
<name>A0A2P4QMD7_RHIID</name>
<proteinExistence type="predicted"/>
<feature type="domain" description="BTB" evidence="1">
    <location>
        <begin position="23"/>
        <end position="95"/>
    </location>
</feature>
<evidence type="ECO:0000259" key="1">
    <source>
        <dbReference type="PROSITE" id="PS50097"/>
    </source>
</evidence>
<evidence type="ECO:0008006" key="5">
    <source>
        <dbReference type="Google" id="ProtNLM"/>
    </source>
</evidence>
<reference evidence="3 4" key="2">
    <citation type="journal article" date="2018" name="New Phytol.">
        <title>High intraspecific genome diversity in the model arbuscular mycorrhizal symbiont Rhizophagus irregularis.</title>
        <authorList>
            <person name="Chen E.C.H."/>
            <person name="Morin E."/>
            <person name="Beaudet D."/>
            <person name="Noel J."/>
            <person name="Yildirir G."/>
            <person name="Ndikumana S."/>
            <person name="Charron P."/>
            <person name="St-Onge C."/>
            <person name="Giorgi J."/>
            <person name="Kruger M."/>
            <person name="Marton T."/>
            <person name="Ropars J."/>
            <person name="Grigoriev I.V."/>
            <person name="Hainaut M."/>
            <person name="Henrissat B."/>
            <person name="Roux C."/>
            <person name="Martin F."/>
            <person name="Corradi N."/>
        </authorList>
    </citation>
    <scope>NUCLEOTIDE SEQUENCE [LARGE SCALE GENOMIC DNA]</scope>
    <source>
        <strain evidence="3 4">DAOM 197198</strain>
    </source>
</reference>
<comment type="caution">
    <text evidence="3">The sequence shown here is derived from an EMBL/GenBank/DDBJ whole genome shotgun (WGS) entry which is preliminary data.</text>
</comment>
<dbReference type="VEuPathDB" id="FungiDB:RhiirFUN_019912"/>
<dbReference type="Gene3D" id="3.30.710.10">
    <property type="entry name" value="Potassium Channel Kv1.1, Chain A"/>
    <property type="match status" value="1"/>
</dbReference>